<keyword evidence="4" id="KW-0805">Transcription regulation</keyword>
<evidence type="ECO:0000256" key="5">
    <source>
        <dbReference type="ARBA" id="ARBA00023125"/>
    </source>
</evidence>
<keyword evidence="2" id="KW-0479">Metal-binding</keyword>
<keyword evidence="5" id="KW-0238">DNA-binding</keyword>
<dbReference type="AlphaFoldDB" id="A0AA38RW11"/>
<dbReference type="PROSITE" id="PS50048">
    <property type="entry name" value="ZN2_CY6_FUNGAL_2"/>
    <property type="match status" value="1"/>
</dbReference>
<comment type="caution">
    <text evidence="10">The sequence shown here is derived from an EMBL/GenBank/DDBJ whole genome shotgun (WGS) entry which is preliminary data.</text>
</comment>
<evidence type="ECO:0000259" key="9">
    <source>
        <dbReference type="PROSITE" id="PS50048"/>
    </source>
</evidence>
<evidence type="ECO:0000256" key="1">
    <source>
        <dbReference type="ARBA" id="ARBA00004123"/>
    </source>
</evidence>
<dbReference type="Pfam" id="PF00172">
    <property type="entry name" value="Zn_clus"/>
    <property type="match status" value="1"/>
</dbReference>
<protein>
    <submittedName>
        <fullName evidence="10">Fungal-specific transcription factor domain-containing protein</fullName>
    </submittedName>
</protein>
<gene>
    <name evidence="10" type="ORF">NKR23_g4375</name>
</gene>
<dbReference type="GO" id="GO:0003677">
    <property type="term" value="F:DNA binding"/>
    <property type="evidence" value="ECO:0007669"/>
    <property type="project" value="UniProtKB-KW"/>
</dbReference>
<dbReference type="Pfam" id="PF04082">
    <property type="entry name" value="Fungal_trans"/>
    <property type="match status" value="1"/>
</dbReference>
<dbReference type="CDD" id="cd12148">
    <property type="entry name" value="fungal_TF_MHR"/>
    <property type="match status" value="1"/>
</dbReference>
<dbReference type="SMART" id="SM00066">
    <property type="entry name" value="GAL4"/>
    <property type="match status" value="1"/>
</dbReference>
<dbReference type="InterPro" id="IPR036864">
    <property type="entry name" value="Zn2-C6_fun-type_DNA-bd_sf"/>
</dbReference>
<dbReference type="EMBL" id="JANBVO010000010">
    <property type="protein sequence ID" value="KAJ9149483.1"/>
    <property type="molecule type" value="Genomic_DNA"/>
</dbReference>
<dbReference type="GO" id="GO:0006351">
    <property type="term" value="P:DNA-templated transcription"/>
    <property type="evidence" value="ECO:0007669"/>
    <property type="project" value="InterPro"/>
</dbReference>
<dbReference type="GO" id="GO:0008270">
    <property type="term" value="F:zinc ion binding"/>
    <property type="evidence" value="ECO:0007669"/>
    <property type="project" value="InterPro"/>
</dbReference>
<dbReference type="Gene3D" id="4.10.240.10">
    <property type="entry name" value="Zn(2)-C6 fungal-type DNA-binding domain"/>
    <property type="match status" value="1"/>
</dbReference>
<dbReference type="PANTHER" id="PTHR31313:SF81">
    <property type="entry name" value="TY1 ENHANCER ACTIVATOR"/>
    <property type="match status" value="1"/>
</dbReference>
<dbReference type="PANTHER" id="PTHR31313">
    <property type="entry name" value="TY1 ENHANCER ACTIVATOR"/>
    <property type="match status" value="1"/>
</dbReference>
<dbReference type="Proteomes" id="UP001174694">
    <property type="component" value="Unassembled WGS sequence"/>
</dbReference>
<comment type="subcellular location">
    <subcellularLocation>
        <location evidence="1">Nucleus</location>
    </subcellularLocation>
</comment>
<organism evidence="10 11">
    <name type="scientific">Pleurostoma richardsiae</name>
    <dbReference type="NCBI Taxonomy" id="41990"/>
    <lineage>
        <taxon>Eukaryota</taxon>
        <taxon>Fungi</taxon>
        <taxon>Dikarya</taxon>
        <taxon>Ascomycota</taxon>
        <taxon>Pezizomycotina</taxon>
        <taxon>Sordariomycetes</taxon>
        <taxon>Sordariomycetidae</taxon>
        <taxon>Calosphaeriales</taxon>
        <taxon>Pleurostomataceae</taxon>
        <taxon>Pleurostoma</taxon>
    </lineage>
</organism>
<dbReference type="SMART" id="SM00906">
    <property type="entry name" value="Fungal_trans"/>
    <property type="match status" value="1"/>
</dbReference>
<keyword evidence="11" id="KW-1185">Reference proteome</keyword>
<keyword evidence="6" id="KW-0804">Transcription</keyword>
<evidence type="ECO:0000313" key="10">
    <source>
        <dbReference type="EMBL" id="KAJ9149483.1"/>
    </source>
</evidence>
<accession>A0AA38RW11</accession>
<evidence type="ECO:0000313" key="11">
    <source>
        <dbReference type="Proteomes" id="UP001174694"/>
    </source>
</evidence>
<evidence type="ECO:0000256" key="8">
    <source>
        <dbReference type="SAM" id="MobiDB-lite"/>
    </source>
</evidence>
<dbReference type="InterPro" id="IPR051615">
    <property type="entry name" value="Transcr_Regulatory_Elem"/>
</dbReference>
<sequence length="693" mass="78343">MNRQTTTNGKPRKRSAVACNTCRAKRSRCDGDRPSCGTCSQACQKCEYTDKESNRKPPSKRYVEALLERIRGLEEEVQQYRPDKIPYSTTLGEGLSEPELLDETESDVNPASSDERSPIRELTDRLGRLNVGEDGQMRYFGSRSNFSLLRGRFVENSTTSTAILQDRAAATVRQLSLDVQYTEELQEHLLDLFWRWQNNWQYIVVKEPFLRDLHMDKTGGYASPLLLSAILALAARYSDRPEVRTDPSDPNTAGDALAARAKMLLLYESEAPTITTVQAAALLSLRETATDKESLGWVYCGMATRMAFNLGLHLDCSRWCKEGYFTEEAAEVRKVAWWGCYILDKLFNIGLGRPGTIQEHEVTAPLPSIMDNPEFTPWSPVPVAEPKTDLPFGHVITNCRSTCQLFQITAEALDEVYRPPRFSTKIRVLDLVSRTHVNLMEFYTNLPSCLRLPVSLSQPVPPHIYQLHLQYYVAIILLHRPFIRVRRNSGITTQRTKAITSHMKECIQAAEAVANIFKAYRNHYGLRQIPISAVHCAFTASIIFLVEATTEEVDGRHRTIRLLRMLTVALHEMSTAWAWSRRAIRALRQLAKEWSVSQQIYAALFDGMAGQSAAIQDSPSPQGTSQYPPALDYDALPWLFDDFDYDNQELTASLFPDSNQTYPIGEAVLADPVFFDGQDSLESNALYRFTGFG</sequence>
<feature type="region of interest" description="Disordered" evidence="8">
    <location>
        <begin position="85"/>
        <end position="117"/>
    </location>
</feature>
<evidence type="ECO:0000256" key="7">
    <source>
        <dbReference type="ARBA" id="ARBA00023242"/>
    </source>
</evidence>
<dbReference type="SUPFAM" id="SSF57701">
    <property type="entry name" value="Zn2/Cys6 DNA-binding domain"/>
    <property type="match status" value="1"/>
</dbReference>
<dbReference type="CDD" id="cd00067">
    <property type="entry name" value="GAL4"/>
    <property type="match status" value="1"/>
</dbReference>
<dbReference type="GO" id="GO:0000981">
    <property type="term" value="F:DNA-binding transcription factor activity, RNA polymerase II-specific"/>
    <property type="evidence" value="ECO:0007669"/>
    <property type="project" value="InterPro"/>
</dbReference>
<dbReference type="PROSITE" id="PS00463">
    <property type="entry name" value="ZN2_CY6_FUNGAL_1"/>
    <property type="match status" value="1"/>
</dbReference>
<dbReference type="GO" id="GO:0005634">
    <property type="term" value="C:nucleus"/>
    <property type="evidence" value="ECO:0007669"/>
    <property type="project" value="UniProtKB-SubCell"/>
</dbReference>
<proteinExistence type="predicted"/>
<evidence type="ECO:0000256" key="6">
    <source>
        <dbReference type="ARBA" id="ARBA00023163"/>
    </source>
</evidence>
<feature type="domain" description="Zn(2)-C6 fungal-type" evidence="9">
    <location>
        <begin position="18"/>
        <end position="48"/>
    </location>
</feature>
<name>A0AA38RW11_9PEZI</name>
<evidence type="ECO:0000256" key="4">
    <source>
        <dbReference type="ARBA" id="ARBA00023015"/>
    </source>
</evidence>
<dbReference type="InterPro" id="IPR001138">
    <property type="entry name" value="Zn2Cys6_DnaBD"/>
</dbReference>
<evidence type="ECO:0000256" key="2">
    <source>
        <dbReference type="ARBA" id="ARBA00022723"/>
    </source>
</evidence>
<keyword evidence="3" id="KW-0862">Zinc</keyword>
<dbReference type="InterPro" id="IPR007219">
    <property type="entry name" value="XnlR_reg_dom"/>
</dbReference>
<reference evidence="10" key="1">
    <citation type="submission" date="2022-07" db="EMBL/GenBank/DDBJ databases">
        <title>Fungi with potential for degradation of polypropylene.</title>
        <authorList>
            <person name="Gostincar C."/>
        </authorList>
    </citation>
    <scope>NUCLEOTIDE SEQUENCE</scope>
    <source>
        <strain evidence="10">EXF-13308</strain>
    </source>
</reference>
<keyword evidence="7" id="KW-0539">Nucleus</keyword>
<evidence type="ECO:0000256" key="3">
    <source>
        <dbReference type="ARBA" id="ARBA00022833"/>
    </source>
</evidence>